<reference evidence="9 10" key="1">
    <citation type="submission" date="2018-05" db="EMBL/GenBank/DDBJ databases">
        <title>complete genome sequence of Aquabacterium olei NBRC 110486.</title>
        <authorList>
            <person name="Tang B."/>
            <person name="Chang J."/>
            <person name="Zhang L."/>
            <person name="Yang H."/>
        </authorList>
    </citation>
    <scope>NUCLEOTIDE SEQUENCE [LARGE SCALE GENOMIC DNA]</scope>
    <source>
        <strain evidence="9 10">NBRC 110486</strain>
    </source>
</reference>
<evidence type="ECO:0000259" key="7">
    <source>
        <dbReference type="Pfam" id="PF13086"/>
    </source>
</evidence>
<dbReference type="InterPro" id="IPR050534">
    <property type="entry name" value="Coronavir_polyprotein_1ab"/>
</dbReference>
<dbReference type="KEGG" id="aon:DEH84_08700"/>
<evidence type="ECO:0000313" key="9">
    <source>
        <dbReference type="EMBL" id="AWI53498.1"/>
    </source>
</evidence>
<organism evidence="9 10">
    <name type="scientific">Aquabacterium olei</name>
    <dbReference type="NCBI Taxonomy" id="1296669"/>
    <lineage>
        <taxon>Bacteria</taxon>
        <taxon>Pseudomonadati</taxon>
        <taxon>Pseudomonadota</taxon>
        <taxon>Betaproteobacteria</taxon>
        <taxon>Burkholderiales</taxon>
        <taxon>Aquabacterium</taxon>
    </lineage>
</organism>
<evidence type="ECO:0000313" key="10">
    <source>
        <dbReference type="Proteomes" id="UP000244892"/>
    </source>
</evidence>
<dbReference type="PANTHER" id="PTHR43788">
    <property type="entry name" value="DNA2/NAM7 HELICASE FAMILY MEMBER"/>
    <property type="match status" value="1"/>
</dbReference>
<dbReference type="InterPro" id="IPR041677">
    <property type="entry name" value="DNA2/NAM7_AAA_11"/>
</dbReference>
<protein>
    <submittedName>
        <fullName evidence="9">DNA helicase</fullName>
    </submittedName>
</protein>
<feature type="region of interest" description="Disordered" evidence="6">
    <location>
        <begin position="475"/>
        <end position="511"/>
    </location>
</feature>
<keyword evidence="4 9" id="KW-0347">Helicase</keyword>
<dbReference type="SUPFAM" id="SSF52540">
    <property type="entry name" value="P-loop containing nucleoside triphosphate hydrolases"/>
    <property type="match status" value="1"/>
</dbReference>
<dbReference type="InterPro" id="IPR027417">
    <property type="entry name" value="P-loop_NTPase"/>
</dbReference>
<dbReference type="Gene3D" id="3.40.50.300">
    <property type="entry name" value="P-loop containing nucleotide triphosphate hydrolases"/>
    <property type="match status" value="3"/>
</dbReference>
<evidence type="ECO:0000259" key="8">
    <source>
        <dbReference type="Pfam" id="PF13087"/>
    </source>
</evidence>
<dbReference type="GO" id="GO:0005524">
    <property type="term" value="F:ATP binding"/>
    <property type="evidence" value="ECO:0007669"/>
    <property type="project" value="UniProtKB-KW"/>
</dbReference>
<feature type="compositionally biased region" description="Low complexity" evidence="6">
    <location>
        <begin position="163"/>
        <end position="175"/>
    </location>
</feature>
<dbReference type="OrthoDB" id="9757917at2"/>
<comment type="similarity">
    <text evidence="1">Belongs to the DNA2/NAM7 helicase family.</text>
</comment>
<keyword evidence="3" id="KW-0378">Hydrolase</keyword>
<dbReference type="Pfam" id="PF13086">
    <property type="entry name" value="AAA_11"/>
    <property type="match status" value="1"/>
</dbReference>
<keyword evidence="10" id="KW-1185">Reference proteome</keyword>
<dbReference type="PANTHER" id="PTHR43788:SF8">
    <property type="entry name" value="DNA-BINDING PROTEIN SMUBP-2"/>
    <property type="match status" value="1"/>
</dbReference>
<dbReference type="RefSeq" id="WP_109036502.1">
    <property type="nucleotide sequence ID" value="NZ_CP029210.1"/>
</dbReference>
<dbReference type="Pfam" id="PF13087">
    <property type="entry name" value="AAA_12"/>
    <property type="match status" value="1"/>
</dbReference>
<gene>
    <name evidence="9" type="ORF">DEH84_08700</name>
</gene>
<evidence type="ECO:0000256" key="5">
    <source>
        <dbReference type="ARBA" id="ARBA00022840"/>
    </source>
</evidence>
<evidence type="ECO:0000256" key="4">
    <source>
        <dbReference type="ARBA" id="ARBA00022806"/>
    </source>
</evidence>
<feature type="domain" description="DNA2/NAM7 helicase helicase" evidence="7">
    <location>
        <begin position="796"/>
        <end position="855"/>
    </location>
</feature>
<accession>A0A2U8FRR7</accession>
<dbReference type="AlphaFoldDB" id="A0A2U8FRR7"/>
<evidence type="ECO:0000256" key="1">
    <source>
        <dbReference type="ARBA" id="ARBA00007913"/>
    </source>
</evidence>
<feature type="compositionally biased region" description="Polar residues" evidence="6">
    <location>
        <begin position="476"/>
        <end position="486"/>
    </location>
</feature>
<feature type="region of interest" description="Disordered" evidence="6">
    <location>
        <begin position="160"/>
        <end position="182"/>
    </location>
</feature>
<dbReference type="EMBL" id="CP029210">
    <property type="protein sequence ID" value="AWI53498.1"/>
    <property type="molecule type" value="Genomic_DNA"/>
</dbReference>
<dbReference type="Proteomes" id="UP000244892">
    <property type="component" value="Chromosome"/>
</dbReference>
<sequence length="1137" mass="124494">MNASATAPLSVLRFWRDLEVFNIPTAPSAKDSSDQVKIVTLRRGDVLPWQHPHFQPTQEHGYVHVVYVGVADTEDLSRLMLQSVFPEEDLSERERQRATGNGWLAAFVANEDGHPKLDSYLPASFAHGVDALWHSEPLENVNARLARATDEFGQRRHHLRPVATDAQQTPTTGQPDTPPAPNPLTWGDLDEELRAVCKLLGPGADAADLDWRVVVRVSRVKRRFLDDSLNAAIDYLNSFYLDDLNRLITQGGKNKPFGKALSTFLGAPIAPEQRIDILNDHAAMGELVSVARLPSARWPASPEAPLVLAQQAAVAQVLSTLGRDGGTLGINGPPGTGKTTLLCDVIAEVVTERARKIAALSRPIELFEDSVSVAGRNFFPLKAKVVGGSSIVVTSTNNNAVKNITQELPAREKVHSDFASATYFDEVIREVFAAQKVVDDDKQPIDCWGLVAAALGNAGNRRSFARGFFRDEARQAPNTETSSPGNAQVDDAPGAAAQASTPAPADPLPPSIKQLLEAASNDYTRYQGEWHAAKKSFLALLDDFDARRGVLLQAEKAAQRIDACQLRVNAQRDAVQALAEAIDQASRHLKQLQDNKAIQHALVDSRRATLDQARSQCLPKLWDKLCALFGQDTERMKTLRATLVEPTLAFAQSTEALAQLAQDGAMAEARLEQQREAHRTQVLTLQGSERELQGHQRALKAGHDAGARHFPNASFWQLPADQRHRASVAVSPALDALRARIFLQAMELHRLTVLANAGKFIGNLRAVNGMLTGSLKDKLSLEQRPLLWDAFFFIVPVVSTTLASFDRLFAGMGQDSLGWLLIDEAGQATPQSAAGAIWRSQRAVLVGDPLQIEPVFTVPLMLVEEFRRRHAVDPLWSPNDESVQTLADRVTRHGSWVASQVTGTVVDSEKAQPIWTGMPLRTHRRCDDPMFNVANRIAYAEQMVHGRVDDQGQPEKTKFTCVLGDSAWLDVRATRASHPVVEDELHVLVNCLRQLQQQPAFTPARKAGGKDKAAKVFVISPFRKVKNACIKRIKDSGLGQIECGTVHTFQGKEAEIVFLVLGTAPGQAGSGARAWASGKPNLLNVAITRAKHRLYVIGDASQWGGLNHFDQLAEDMPARQTPSTPRSFDAIAHEARL</sequence>
<dbReference type="GO" id="GO:0016787">
    <property type="term" value="F:hydrolase activity"/>
    <property type="evidence" value="ECO:0007669"/>
    <property type="project" value="UniProtKB-KW"/>
</dbReference>
<evidence type="ECO:0000256" key="6">
    <source>
        <dbReference type="SAM" id="MobiDB-lite"/>
    </source>
</evidence>
<dbReference type="InterPro" id="IPR041679">
    <property type="entry name" value="DNA2/NAM7-like_C"/>
</dbReference>
<feature type="domain" description="DNA2/NAM7 helicase-like C-terminal" evidence="8">
    <location>
        <begin position="920"/>
        <end position="1100"/>
    </location>
</feature>
<dbReference type="GO" id="GO:0043139">
    <property type="term" value="F:5'-3' DNA helicase activity"/>
    <property type="evidence" value="ECO:0007669"/>
    <property type="project" value="TreeGrafter"/>
</dbReference>
<keyword evidence="2" id="KW-0547">Nucleotide-binding</keyword>
<keyword evidence="5" id="KW-0067">ATP-binding</keyword>
<evidence type="ECO:0000256" key="2">
    <source>
        <dbReference type="ARBA" id="ARBA00022741"/>
    </source>
</evidence>
<evidence type="ECO:0000256" key="3">
    <source>
        <dbReference type="ARBA" id="ARBA00022801"/>
    </source>
</evidence>
<name>A0A2U8FRR7_9BURK</name>
<proteinExistence type="inferred from homology"/>
<feature type="compositionally biased region" description="Low complexity" evidence="6">
    <location>
        <begin position="487"/>
        <end position="503"/>
    </location>
</feature>